<keyword evidence="4 15" id="KW-0575">Peroxidase</keyword>
<dbReference type="NCBIfam" id="NF006960">
    <property type="entry name" value="PRK09437.1"/>
    <property type="match status" value="1"/>
</dbReference>
<dbReference type="PANTHER" id="PTHR42801">
    <property type="entry name" value="THIOREDOXIN-DEPENDENT PEROXIDE REDUCTASE"/>
    <property type="match status" value="1"/>
</dbReference>
<evidence type="ECO:0000256" key="6">
    <source>
        <dbReference type="ARBA" id="ARBA00023002"/>
    </source>
</evidence>
<dbReference type="EMBL" id="FITM01000147">
    <property type="protein sequence ID" value="SAY39302.1"/>
    <property type="molecule type" value="Genomic_DNA"/>
</dbReference>
<gene>
    <name evidence="15" type="ORF">FLM9_1371</name>
</gene>
<dbReference type="InterPro" id="IPR000866">
    <property type="entry name" value="AhpC/TSA"/>
</dbReference>
<evidence type="ECO:0000256" key="7">
    <source>
        <dbReference type="ARBA" id="ARBA00023157"/>
    </source>
</evidence>
<dbReference type="InterPro" id="IPR036249">
    <property type="entry name" value="Thioredoxin-like_sf"/>
</dbReference>
<comment type="subunit">
    <text evidence="2">Monomer.</text>
</comment>
<evidence type="ECO:0000313" key="16">
    <source>
        <dbReference type="Proteomes" id="UP000182631"/>
    </source>
</evidence>
<dbReference type="SUPFAM" id="SSF52833">
    <property type="entry name" value="Thioredoxin-like"/>
    <property type="match status" value="1"/>
</dbReference>
<keyword evidence="5" id="KW-0049">Antioxidant</keyword>
<evidence type="ECO:0000256" key="8">
    <source>
        <dbReference type="ARBA" id="ARBA00023284"/>
    </source>
</evidence>
<evidence type="ECO:0000256" key="3">
    <source>
        <dbReference type="ARBA" id="ARBA00013017"/>
    </source>
</evidence>
<evidence type="ECO:0000259" key="14">
    <source>
        <dbReference type="PROSITE" id="PS51352"/>
    </source>
</evidence>
<keyword evidence="8" id="KW-0676">Redox-active center</keyword>
<protein>
    <recommendedName>
        <fullName evidence="3">thioredoxin-dependent peroxiredoxin</fullName>
        <ecNumber evidence="3">1.11.1.24</ecNumber>
    </recommendedName>
    <alternativeName>
        <fullName evidence="11">Bacterioferritin comigratory protein</fullName>
    </alternativeName>
    <alternativeName>
        <fullName evidence="9">Thioredoxin peroxidase</fullName>
    </alternativeName>
</protein>
<dbReference type="GO" id="GO:0005737">
    <property type="term" value="C:cytoplasm"/>
    <property type="evidence" value="ECO:0007669"/>
    <property type="project" value="TreeGrafter"/>
</dbReference>
<evidence type="ECO:0000256" key="9">
    <source>
        <dbReference type="ARBA" id="ARBA00032824"/>
    </source>
</evidence>
<dbReference type="EC" id="1.11.1.24" evidence="3"/>
<evidence type="ECO:0000256" key="2">
    <source>
        <dbReference type="ARBA" id="ARBA00011245"/>
    </source>
</evidence>
<proteinExistence type="inferred from homology"/>
<dbReference type="InterPro" id="IPR013766">
    <property type="entry name" value="Thioredoxin_domain"/>
</dbReference>
<comment type="function">
    <text evidence="1">Thiol-specific peroxidase that catalyzes the reduction of hydrogen peroxide and organic hydroperoxides to water and alcohols, respectively. Plays a role in cell protection against oxidative stress by detoxifying peroxides and as sensor of hydrogen peroxide-mediated signaling events.</text>
</comment>
<evidence type="ECO:0000256" key="5">
    <source>
        <dbReference type="ARBA" id="ARBA00022862"/>
    </source>
</evidence>
<dbReference type="GO" id="GO:0045454">
    <property type="term" value="P:cell redox homeostasis"/>
    <property type="evidence" value="ECO:0007669"/>
    <property type="project" value="TreeGrafter"/>
</dbReference>
<dbReference type="GO" id="GO:0008379">
    <property type="term" value="F:thioredoxin peroxidase activity"/>
    <property type="evidence" value="ECO:0007669"/>
    <property type="project" value="TreeGrafter"/>
</dbReference>
<comment type="similarity">
    <text evidence="10">Belongs to the peroxiredoxin family. BCP/PrxQ subfamily.</text>
</comment>
<dbReference type="FunFam" id="3.40.30.10:FF:000007">
    <property type="entry name" value="Thioredoxin-dependent thiol peroxidase"/>
    <property type="match status" value="1"/>
</dbReference>
<dbReference type="GO" id="GO:0034599">
    <property type="term" value="P:cellular response to oxidative stress"/>
    <property type="evidence" value="ECO:0007669"/>
    <property type="project" value="TreeGrafter"/>
</dbReference>
<comment type="catalytic activity">
    <reaction evidence="12">
        <text>a hydroperoxide + [thioredoxin]-dithiol = an alcohol + [thioredoxin]-disulfide + H2O</text>
        <dbReference type="Rhea" id="RHEA:62620"/>
        <dbReference type="Rhea" id="RHEA-COMP:10698"/>
        <dbReference type="Rhea" id="RHEA-COMP:10700"/>
        <dbReference type="ChEBI" id="CHEBI:15377"/>
        <dbReference type="ChEBI" id="CHEBI:29950"/>
        <dbReference type="ChEBI" id="CHEBI:30879"/>
        <dbReference type="ChEBI" id="CHEBI:35924"/>
        <dbReference type="ChEBI" id="CHEBI:50058"/>
        <dbReference type="EC" id="1.11.1.24"/>
    </reaction>
</comment>
<dbReference type="Proteomes" id="UP000182631">
    <property type="component" value="Unassembled WGS sequence"/>
</dbReference>
<dbReference type="Gene3D" id="3.40.30.10">
    <property type="entry name" value="Glutaredoxin"/>
    <property type="match status" value="1"/>
</dbReference>
<sequence>MRRVAPIVMTPQVGEAAPPFTLPDASGQSVSLADFAGQRVVVYFYPKDDTPGCTREASSFRDAWSVFEKHNIKVLGISKDPASSHTKFIDKYQLPFTLLTDAEPCPVALAYGSYGPKTFMGREYVGMSRHTFVVDPEGRVEKVYTKVKADAMASQILSDLGLD</sequence>
<dbReference type="PROSITE" id="PS51352">
    <property type="entry name" value="THIOREDOXIN_2"/>
    <property type="match status" value="1"/>
</dbReference>
<organism evidence="15 16">
    <name type="scientific">Candidatus Synechococcus spongiarum</name>
    <dbReference type="NCBI Taxonomy" id="431041"/>
    <lineage>
        <taxon>Bacteria</taxon>
        <taxon>Bacillati</taxon>
        <taxon>Cyanobacteriota</taxon>
        <taxon>Cyanophyceae</taxon>
        <taxon>Synechococcales</taxon>
        <taxon>Synechococcaceae</taxon>
        <taxon>Synechococcus</taxon>
    </lineage>
</organism>
<evidence type="ECO:0000256" key="4">
    <source>
        <dbReference type="ARBA" id="ARBA00022559"/>
    </source>
</evidence>
<evidence type="ECO:0000256" key="10">
    <source>
        <dbReference type="ARBA" id="ARBA00038489"/>
    </source>
</evidence>
<dbReference type="Pfam" id="PF00578">
    <property type="entry name" value="AhpC-TSA"/>
    <property type="match status" value="1"/>
</dbReference>
<reference evidence="16" key="1">
    <citation type="submission" date="2016-02" db="EMBL/GenBank/DDBJ databases">
        <authorList>
            <person name="liu f."/>
        </authorList>
    </citation>
    <scope>NUCLEOTIDE SEQUENCE [LARGE SCALE GENOMIC DNA]</scope>
</reference>
<keyword evidence="16" id="KW-1185">Reference proteome</keyword>
<keyword evidence="6 15" id="KW-0560">Oxidoreductase</keyword>
<dbReference type="CDD" id="cd03017">
    <property type="entry name" value="PRX_BCP"/>
    <property type="match status" value="1"/>
</dbReference>
<dbReference type="PIRSF" id="PIRSF000239">
    <property type="entry name" value="AHPC"/>
    <property type="match status" value="1"/>
</dbReference>
<dbReference type="PANTHER" id="PTHR42801:SF4">
    <property type="entry name" value="AHPC_TSA FAMILY PROTEIN"/>
    <property type="match status" value="1"/>
</dbReference>
<keyword evidence="7" id="KW-1015">Disulfide bond</keyword>
<evidence type="ECO:0000256" key="1">
    <source>
        <dbReference type="ARBA" id="ARBA00003330"/>
    </source>
</evidence>
<feature type="active site" description="Cysteine sulfenic acid (-SOH) intermediate; for peroxidase activity" evidence="13">
    <location>
        <position position="53"/>
    </location>
</feature>
<dbReference type="InterPro" id="IPR050924">
    <property type="entry name" value="Peroxiredoxin_BCP/PrxQ"/>
</dbReference>
<evidence type="ECO:0000256" key="11">
    <source>
        <dbReference type="ARBA" id="ARBA00041373"/>
    </source>
</evidence>
<evidence type="ECO:0000256" key="12">
    <source>
        <dbReference type="ARBA" id="ARBA00049091"/>
    </source>
</evidence>
<evidence type="ECO:0000256" key="13">
    <source>
        <dbReference type="PIRSR" id="PIRSR000239-1"/>
    </source>
</evidence>
<evidence type="ECO:0000313" key="15">
    <source>
        <dbReference type="EMBL" id="SAY39302.1"/>
    </source>
</evidence>
<dbReference type="InterPro" id="IPR024706">
    <property type="entry name" value="Peroxiredoxin_AhpC-typ"/>
</dbReference>
<name>A0A164YYL6_9SYNE</name>
<feature type="domain" description="Thioredoxin" evidence="14">
    <location>
        <begin position="11"/>
        <end position="162"/>
    </location>
</feature>
<accession>A0A164YYL6</accession>
<dbReference type="AlphaFoldDB" id="A0A164YYL6"/>